<dbReference type="Proteomes" id="UP000250347">
    <property type="component" value="Unassembled WGS sequence"/>
</dbReference>
<feature type="domain" description="Tyr recombinase" evidence="5">
    <location>
        <begin position="167"/>
        <end position="351"/>
    </location>
</feature>
<protein>
    <submittedName>
        <fullName evidence="7">Site-specific integrase</fullName>
    </submittedName>
</protein>
<dbReference type="Pfam" id="PF00589">
    <property type="entry name" value="Phage_integrase"/>
    <property type="match status" value="1"/>
</dbReference>
<reference evidence="7 8" key="1">
    <citation type="submission" date="2018-06" db="EMBL/GenBank/DDBJ databases">
        <title>NTM in soil in Japan.</title>
        <authorList>
            <person name="Ohya K."/>
        </authorList>
    </citation>
    <scope>NUCLEOTIDE SEQUENCE [LARGE SCALE GENOMIC DNA]</scope>
    <source>
        <strain evidence="7 8">GF76</strain>
    </source>
</reference>
<dbReference type="CDD" id="cd01189">
    <property type="entry name" value="INT_ICEBs1_C_like"/>
    <property type="match status" value="1"/>
</dbReference>
<organism evidence="7 8">
    <name type="scientific">Mycobacterium colombiense</name>
    <dbReference type="NCBI Taxonomy" id="339268"/>
    <lineage>
        <taxon>Bacteria</taxon>
        <taxon>Bacillati</taxon>
        <taxon>Actinomycetota</taxon>
        <taxon>Actinomycetes</taxon>
        <taxon>Mycobacteriales</taxon>
        <taxon>Mycobacteriaceae</taxon>
        <taxon>Mycobacterium</taxon>
        <taxon>Mycobacterium avium complex (MAC)</taxon>
    </lineage>
</organism>
<dbReference type="InterPro" id="IPR011010">
    <property type="entry name" value="DNA_brk_join_enz"/>
</dbReference>
<dbReference type="SUPFAM" id="SSF56349">
    <property type="entry name" value="DNA breaking-rejoining enzymes"/>
    <property type="match status" value="1"/>
</dbReference>
<evidence type="ECO:0000256" key="1">
    <source>
        <dbReference type="ARBA" id="ARBA00008857"/>
    </source>
</evidence>
<feature type="domain" description="Core-binding (CB)" evidence="6">
    <location>
        <begin position="63"/>
        <end position="145"/>
    </location>
</feature>
<dbReference type="InterPro" id="IPR050090">
    <property type="entry name" value="Tyrosine_recombinase_XerCD"/>
</dbReference>
<keyword evidence="3" id="KW-0233">DNA recombination</keyword>
<sequence>MATIEKYQTSCGATLYAVRYRTPGNRTTRKRGFTTKRDAQIFANDVEVKKLTGDYIAPALGKVTVDELSSDWLARKRQSTARSYYRTLETAYRVHVKPRWGTVAVADIDVLGVEAWITSMTGKGSGATTVIRATGVLSGILADAVKGKRLAANPVKGIDNLPRKSGKRRVYLSGEDVARLADESDEYRALVLTLAYCGLRWGEAIGLRVRDVQFLRRRISVSENAVQIGVQHVVGPTKGREDRSVPVPEFVLNELSVQCAGKASGDLVFSTSDGRYLPRPKSSNGWFTRAVRAAGVQSVTPHDLRHTCASLAVSAGVNVLALARMLGHKDPSVTLRVYSDLFDTDLDAVAATLHTRYGDQKRGEAKPG</sequence>
<name>A0A329KYC7_9MYCO</name>
<dbReference type="InterPro" id="IPR013762">
    <property type="entry name" value="Integrase-like_cat_sf"/>
</dbReference>
<evidence type="ECO:0000313" key="7">
    <source>
        <dbReference type="EMBL" id="RAV00668.1"/>
    </source>
</evidence>
<proteinExistence type="inferred from homology"/>
<comment type="caution">
    <text evidence="7">The sequence shown here is derived from an EMBL/GenBank/DDBJ whole genome shotgun (WGS) entry which is preliminary data.</text>
</comment>
<dbReference type="InterPro" id="IPR010998">
    <property type="entry name" value="Integrase_recombinase_N"/>
</dbReference>
<keyword evidence="2 4" id="KW-0238">DNA-binding</keyword>
<dbReference type="Gene3D" id="1.10.443.10">
    <property type="entry name" value="Intergrase catalytic core"/>
    <property type="match status" value="1"/>
</dbReference>
<dbReference type="EMBL" id="QMEU01000001">
    <property type="protein sequence ID" value="RAV00668.1"/>
    <property type="molecule type" value="Genomic_DNA"/>
</dbReference>
<evidence type="ECO:0000256" key="4">
    <source>
        <dbReference type="PROSITE-ProRule" id="PRU01248"/>
    </source>
</evidence>
<dbReference type="AlphaFoldDB" id="A0A329KYC7"/>
<dbReference type="PROSITE" id="PS51900">
    <property type="entry name" value="CB"/>
    <property type="match status" value="1"/>
</dbReference>
<dbReference type="GO" id="GO:0015074">
    <property type="term" value="P:DNA integration"/>
    <property type="evidence" value="ECO:0007669"/>
    <property type="project" value="InterPro"/>
</dbReference>
<dbReference type="PANTHER" id="PTHR30349:SF64">
    <property type="entry name" value="PROPHAGE INTEGRASE INTD-RELATED"/>
    <property type="match status" value="1"/>
</dbReference>
<evidence type="ECO:0000256" key="3">
    <source>
        <dbReference type="ARBA" id="ARBA00023172"/>
    </source>
</evidence>
<evidence type="ECO:0000259" key="6">
    <source>
        <dbReference type="PROSITE" id="PS51900"/>
    </source>
</evidence>
<evidence type="ECO:0000259" key="5">
    <source>
        <dbReference type="PROSITE" id="PS51898"/>
    </source>
</evidence>
<evidence type="ECO:0000256" key="2">
    <source>
        <dbReference type="ARBA" id="ARBA00023125"/>
    </source>
</evidence>
<dbReference type="InterPro" id="IPR044068">
    <property type="entry name" value="CB"/>
</dbReference>
<accession>A0A329KYC7</accession>
<dbReference type="PANTHER" id="PTHR30349">
    <property type="entry name" value="PHAGE INTEGRASE-RELATED"/>
    <property type="match status" value="1"/>
</dbReference>
<dbReference type="PROSITE" id="PS51898">
    <property type="entry name" value="TYR_RECOMBINASE"/>
    <property type="match status" value="1"/>
</dbReference>
<dbReference type="RefSeq" id="WP_112706498.1">
    <property type="nucleotide sequence ID" value="NZ_QMEU01000001.1"/>
</dbReference>
<dbReference type="Gene3D" id="1.10.150.130">
    <property type="match status" value="1"/>
</dbReference>
<evidence type="ECO:0000313" key="8">
    <source>
        <dbReference type="Proteomes" id="UP000250347"/>
    </source>
</evidence>
<dbReference type="GO" id="GO:0003677">
    <property type="term" value="F:DNA binding"/>
    <property type="evidence" value="ECO:0007669"/>
    <property type="project" value="UniProtKB-UniRule"/>
</dbReference>
<comment type="similarity">
    <text evidence="1">Belongs to the 'phage' integrase family.</text>
</comment>
<dbReference type="GO" id="GO:0006310">
    <property type="term" value="P:DNA recombination"/>
    <property type="evidence" value="ECO:0007669"/>
    <property type="project" value="UniProtKB-KW"/>
</dbReference>
<gene>
    <name evidence="7" type="ORF">DQP58_00055</name>
</gene>
<dbReference type="InterPro" id="IPR002104">
    <property type="entry name" value="Integrase_catalytic"/>
</dbReference>